<evidence type="ECO:0000256" key="11">
    <source>
        <dbReference type="SAM" id="Coils"/>
    </source>
</evidence>
<dbReference type="InterPro" id="IPR001870">
    <property type="entry name" value="B30.2/SPRY"/>
</dbReference>
<dbReference type="GO" id="GO:0005737">
    <property type="term" value="C:cytoplasm"/>
    <property type="evidence" value="ECO:0000318"/>
    <property type="project" value="GO_Central"/>
</dbReference>
<dbReference type="InterPro" id="IPR018957">
    <property type="entry name" value="Znf_C3HC4_RING-type"/>
</dbReference>
<keyword evidence="16" id="KW-1185">Reference proteome</keyword>
<dbReference type="PROSITE" id="PS50119">
    <property type="entry name" value="ZF_BBOX"/>
    <property type="match status" value="1"/>
</dbReference>
<dbReference type="InterPro" id="IPR003877">
    <property type="entry name" value="SPRY_dom"/>
</dbReference>
<dbReference type="GO" id="GO:0045087">
    <property type="term" value="P:innate immune response"/>
    <property type="evidence" value="ECO:0000318"/>
    <property type="project" value="GO_Central"/>
</dbReference>
<evidence type="ECO:0000256" key="6">
    <source>
        <dbReference type="ARBA" id="ARBA00022723"/>
    </source>
</evidence>
<evidence type="ECO:0000256" key="4">
    <source>
        <dbReference type="ARBA" id="ARBA00022490"/>
    </source>
</evidence>
<proteinExistence type="inferred from homology"/>
<dbReference type="InterPro" id="IPR001841">
    <property type="entry name" value="Znf_RING"/>
</dbReference>
<keyword evidence="4" id="KW-0963">Cytoplasm</keyword>
<evidence type="ECO:0000259" key="13">
    <source>
        <dbReference type="PROSITE" id="PS50119"/>
    </source>
</evidence>
<keyword evidence="6" id="KW-0479">Metal-binding</keyword>
<protein>
    <recommendedName>
        <fullName evidence="17">Zinc finger protein RFP-like</fullName>
    </recommendedName>
</protein>
<dbReference type="InParanoid" id="G1KYB2"/>
<dbReference type="GeneTree" id="ENSGT01030000234669"/>
<organism evidence="15 16">
    <name type="scientific">Anolis carolinensis</name>
    <name type="common">Green anole</name>
    <name type="synonym">American chameleon</name>
    <dbReference type="NCBI Taxonomy" id="28377"/>
    <lineage>
        <taxon>Eukaryota</taxon>
        <taxon>Metazoa</taxon>
        <taxon>Chordata</taxon>
        <taxon>Craniata</taxon>
        <taxon>Vertebrata</taxon>
        <taxon>Euteleostomi</taxon>
        <taxon>Lepidosauria</taxon>
        <taxon>Squamata</taxon>
        <taxon>Bifurcata</taxon>
        <taxon>Unidentata</taxon>
        <taxon>Episquamata</taxon>
        <taxon>Toxicofera</taxon>
        <taxon>Iguania</taxon>
        <taxon>Dactyloidae</taxon>
        <taxon>Anolis</taxon>
    </lineage>
</organism>
<dbReference type="SUPFAM" id="SSF49899">
    <property type="entry name" value="Concanavalin A-like lectins/glucanases"/>
    <property type="match status" value="1"/>
</dbReference>
<reference evidence="15" key="2">
    <citation type="submission" date="2025-08" db="UniProtKB">
        <authorList>
            <consortium name="Ensembl"/>
        </authorList>
    </citation>
    <scope>IDENTIFICATION</scope>
</reference>
<dbReference type="GO" id="GO:0061630">
    <property type="term" value="F:ubiquitin protein ligase activity"/>
    <property type="evidence" value="ECO:0000318"/>
    <property type="project" value="GO_Central"/>
</dbReference>
<evidence type="ECO:0000256" key="7">
    <source>
        <dbReference type="ARBA" id="ARBA00022771"/>
    </source>
</evidence>
<dbReference type="Pfam" id="PF00622">
    <property type="entry name" value="SPRY"/>
    <property type="match status" value="1"/>
</dbReference>
<keyword evidence="5" id="KW-0528">Neurotoxin</keyword>
<comment type="similarity">
    <text evidence="2">Belongs to the TRIM/RBCC family.</text>
</comment>
<evidence type="ECO:0000256" key="10">
    <source>
        <dbReference type="PROSITE-ProRule" id="PRU00024"/>
    </source>
</evidence>
<keyword evidence="11" id="KW-0175">Coiled coil</keyword>
<dbReference type="Bgee" id="ENSACAG00000022999">
    <property type="expression patterns" value="Expressed in liver and 6 other cell types or tissues"/>
</dbReference>
<evidence type="ECO:0000259" key="12">
    <source>
        <dbReference type="PROSITE" id="PS50089"/>
    </source>
</evidence>
<dbReference type="SMART" id="SM00184">
    <property type="entry name" value="RING"/>
    <property type="match status" value="1"/>
</dbReference>
<dbReference type="GO" id="GO:0008270">
    <property type="term" value="F:zinc ion binding"/>
    <property type="evidence" value="ECO:0007669"/>
    <property type="project" value="UniProtKB-KW"/>
</dbReference>
<evidence type="ECO:0000313" key="15">
    <source>
        <dbReference type="Ensembl" id="ENSACAP00000020769.2"/>
    </source>
</evidence>
<dbReference type="InterPro" id="IPR013083">
    <property type="entry name" value="Znf_RING/FYVE/PHD"/>
</dbReference>
<dbReference type="Pfam" id="PF00643">
    <property type="entry name" value="zf-B_box"/>
    <property type="match status" value="1"/>
</dbReference>
<evidence type="ECO:0000256" key="8">
    <source>
        <dbReference type="ARBA" id="ARBA00022833"/>
    </source>
</evidence>
<dbReference type="Pfam" id="PF13765">
    <property type="entry name" value="PRY"/>
    <property type="match status" value="1"/>
</dbReference>
<dbReference type="PROSITE" id="PS00518">
    <property type="entry name" value="ZF_RING_1"/>
    <property type="match status" value="1"/>
</dbReference>
<dbReference type="InterPro" id="IPR000315">
    <property type="entry name" value="Znf_B-box"/>
</dbReference>
<keyword evidence="8" id="KW-0862">Zinc</keyword>
<comment type="function">
    <text evidence="9">Neurotoxin that produces dose-dependent hypolocomotion and hyperalgesia in mice. May directly act on the central nervous system, as it is 6500-fold more potent when administered intracerebroventricularly than intraperitoneal.</text>
</comment>
<dbReference type="Pfam" id="PF00097">
    <property type="entry name" value="zf-C3HC4"/>
    <property type="match status" value="1"/>
</dbReference>
<keyword evidence="7 10" id="KW-0863">Zinc-finger</keyword>
<dbReference type="AlphaFoldDB" id="G1KYB2"/>
<dbReference type="FunFam" id="2.60.120.920:FF:000004">
    <property type="entry name" value="Butyrophilin subfamily 1 member A1"/>
    <property type="match status" value="1"/>
</dbReference>
<comment type="subcellular location">
    <subcellularLocation>
        <location evidence="1">Cytoplasm</location>
    </subcellularLocation>
</comment>
<evidence type="ECO:0000259" key="14">
    <source>
        <dbReference type="PROSITE" id="PS50188"/>
    </source>
</evidence>
<dbReference type="InterPro" id="IPR006058">
    <property type="entry name" value="2Fe2S_fd_BS"/>
</dbReference>
<comment type="similarity">
    <text evidence="3">Belongs to the ohanin/vespryn family.</text>
</comment>
<dbReference type="PROSITE" id="PS00197">
    <property type="entry name" value="2FE2S_FER_1"/>
    <property type="match status" value="1"/>
</dbReference>
<dbReference type="PROSITE" id="PS50089">
    <property type="entry name" value="ZF_RING_2"/>
    <property type="match status" value="1"/>
</dbReference>
<dbReference type="InterPro" id="IPR017907">
    <property type="entry name" value="Znf_RING_CS"/>
</dbReference>
<dbReference type="InterPro" id="IPR050143">
    <property type="entry name" value="TRIM/RBCC"/>
</dbReference>
<dbReference type="Ensembl" id="ENSACAT00000022191.3">
    <property type="protein sequence ID" value="ENSACAP00000020769.2"/>
    <property type="gene ID" value="ENSACAG00000022999.3"/>
</dbReference>
<dbReference type="Gene3D" id="3.30.160.60">
    <property type="entry name" value="Classic Zinc Finger"/>
    <property type="match status" value="1"/>
</dbReference>
<evidence type="ECO:0000256" key="5">
    <source>
        <dbReference type="ARBA" id="ARBA00022699"/>
    </source>
</evidence>
<dbReference type="CDD" id="cd19762">
    <property type="entry name" value="Bbox2_TRIM7-like"/>
    <property type="match status" value="1"/>
</dbReference>
<dbReference type="InterPro" id="IPR013320">
    <property type="entry name" value="ConA-like_dom_sf"/>
</dbReference>
<reference evidence="15" key="3">
    <citation type="submission" date="2025-09" db="UniProtKB">
        <authorList>
            <consortium name="Ensembl"/>
        </authorList>
    </citation>
    <scope>IDENTIFICATION</scope>
</reference>
<dbReference type="PROSITE" id="PS50188">
    <property type="entry name" value="B302_SPRY"/>
    <property type="match status" value="1"/>
</dbReference>
<dbReference type="HOGENOM" id="CLU_013137_0_3_1"/>
<dbReference type="SMART" id="SM00589">
    <property type="entry name" value="PRY"/>
    <property type="match status" value="1"/>
</dbReference>
<dbReference type="InterPro" id="IPR043136">
    <property type="entry name" value="B30.2/SPRY_sf"/>
</dbReference>
<feature type="coiled-coil region" evidence="11">
    <location>
        <begin position="163"/>
        <end position="244"/>
    </location>
</feature>
<dbReference type="Proteomes" id="UP000001646">
    <property type="component" value="Chromosome 2"/>
</dbReference>
<accession>G1KYB2</accession>
<evidence type="ECO:0000256" key="9">
    <source>
        <dbReference type="ARBA" id="ARBA00034460"/>
    </source>
</evidence>
<dbReference type="SUPFAM" id="SSF57850">
    <property type="entry name" value="RING/U-box"/>
    <property type="match status" value="1"/>
</dbReference>
<feature type="domain" description="B box-type" evidence="13">
    <location>
        <begin position="96"/>
        <end position="137"/>
    </location>
</feature>
<feature type="domain" description="RING-type" evidence="12">
    <location>
        <begin position="20"/>
        <end position="62"/>
    </location>
</feature>
<dbReference type="GO" id="GO:0051537">
    <property type="term" value="F:2 iron, 2 sulfur cluster binding"/>
    <property type="evidence" value="ECO:0007669"/>
    <property type="project" value="InterPro"/>
</dbReference>
<gene>
    <name evidence="15" type="primary">LOC103278063</name>
</gene>
<evidence type="ECO:0000256" key="2">
    <source>
        <dbReference type="ARBA" id="ARBA00008518"/>
    </source>
</evidence>
<dbReference type="PRINTS" id="PR01407">
    <property type="entry name" value="BUTYPHLNCDUF"/>
</dbReference>
<sequence>MAAASDPRDPVEDLCEEATCSSCLGFIMDPMLYECGHTFCQTCLTQYGGNLETTEISCPPCKKEALQRNFEPNRQLANFVEIAEERNFQVLKRVEGRERVCEKHQEPLKLFCKDDEASICVVCDKSKEHRNHTVIPMEEAAEDYKNQICCCIPNLRKVEEKLLSSQEDTVQETQRLLEKAEGDRQKMVDTFKELHQLLEISEKTFLGQLNNTKKEIEEEKVEHLARISRELSSLTILIQEMEEKCQQPASELLEDVRSILQRSEMKEKSEMPLPFPSILKWLVWASWTDNVYLESITKQLKDSLRDGVELHKEFLTFDPVTAHPCLILSKDEKKLKMEEEYRDLPSHPERFNQVPAVLAKEGFSSGRHFWDVEVGLEKEWAVGVARKSVRRKGALGFGAKEGIWVLGTWGFHYLALNHPGFNIVRPSEPLKKIRVFLNYLGGTIAFFDLKTTRLLFTFLGAQFFGEPVYPFFFLNGKSQFRLASSYLLT</sequence>
<evidence type="ECO:0000256" key="1">
    <source>
        <dbReference type="ARBA" id="ARBA00004496"/>
    </source>
</evidence>
<dbReference type="SUPFAM" id="SSF57845">
    <property type="entry name" value="B-box zinc-binding domain"/>
    <property type="match status" value="1"/>
</dbReference>
<reference evidence="15 16" key="1">
    <citation type="submission" date="2009-12" db="EMBL/GenBank/DDBJ databases">
        <title>The Genome Sequence of Anolis carolinensis (Green Anole Lizard).</title>
        <authorList>
            <consortium name="The Genome Sequencing Platform"/>
            <person name="Di Palma F."/>
            <person name="Alfoldi J."/>
            <person name="Heiman D."/>
            <person name="Young S."/>
            <person name="Grabherr M."/>
            <person name="Johnson J."/>
            <person name="Lander E.S."/>
            <person name="Lindblad-Toh K."/>
        </authorList>
    </citation>
    <scope>NUCLEOTIDE SEQUENCE [LARGE SCALE GENOMIC DNA]</scope>
    <source>
        <strain evidence="15 16">JBL SC #1</strain>
    </source>
</reference>
<dbReference type="PANTHER" id="PTHR24103">
    <property type="entry name" value="E3 UBIQUITIN-PROTEIN LIGASE TRIM"/>
    <property type="match status" value="1"/>
</dbReference>
<name>G1KYB2_ANOCA</name>
<keyword evidence="5" id="KW-0800">Toxin</keyword>
<evidence type="ECO:0000256" key="3">
    <source>
        <dbReference type="ARBA" id="ARBA00009651"/>
    </source>
</evidence>
<dbReference type="InterPro" id="IPR003879">
    <property type="entry name" value="Butyrophylin_SPRY"/>
</dbReference>
<feature type="domain" description="B30.2/SPRY" evidence="14">
    <location>
        <begin position="295"/>
        <end position="489"/>
    </location>
</feature>
<dbReference type="Gene3D" id="3.30.40.10">
    <property type="entry name" value="Zinc/RING finger domain, C3HC4 (zinc finger)"/>
    <property type="match status" value="1"/>
</dbReference>
<dbReference type="SMART" id="SM00336">
    <property type="entry name" value="BBOX"/>
    <property type="match status" value="1"/>
</dbReference>
<evidence type="ECO:0008006" key="17">
    <source>
        <dbReference type="Google" id="ProtNLM"/>
    </source>
</evidence>
<evidence type="ECO:0000313" key="16">
    <source>
        <dbReference type="Proteomes" id="UP000001646"/>
    </source>
</evidence>
<dbReference type="SMART" id="SM00449">
    <property type="entry name" value="SPRY"/>
    <property type="match status" value="1"/>
</dbReference>
<dbReference type="InterPro" id="IPR006574">
    <property type="entry name" value="PRY"/>
</dbReference>
<dbReference type="Gene3D" id="2.60.120.920">
    <property type="match status" value="1"/>
</dbReference>
<dbReference type="eggNOG" id="KOG2177">
    <property type="taxonomic scope" value="Eukaryota"/>
</dbReference>